<dbReference type="GO" id="GO:0033540">
    <property type="term" value="P:fatty acid beta-oxidation using acyl-CoA oxidase"/>
    <property type="evidence" value="ECO:0007669"/>
    <property type="project" value="TreeGrafter"/>
</dbReference>
<dbReference type="Gene3D" id="2.40.110.10">
    <property type="entry name" value="Butyryl-CoA Dehydrogenase, subunit A, domain 2"/>
    <property type="match status" value="1"/>
</dbReference>
<keyword evidence="8 16" id="KW-0560">Oxidoreductase</keyword>
<keyword evidence="6" id="KW-0274">FAD</keyword>
<keyword evidence="7" id="KW-0276">Fatty acid metabolism</keyword>
<organism evidence="16 17">
    <name type="scientific">Micrococcus endophyticus</name>
    <dbReference type="NCBI Taxonomy" id="455343"/>
    <lineage>
        <taxon>Bacteria</taxon>
        <taxon>Bacillati</taxon>
        <taxon>Actinomycetota</taxon>
        <taxon>Actinomycetes</taxon>
        <taxon>Micrococcales</taxon>
        <taxon>Micrococcaceae</taxon>
        <taxon>Micrococcus</taxon>
    </lineage>
</organism>
<evidence type="ECO:0000256" key="1">
    <source>
        <dbReference type="ARBA" id="ARBA00001974"/>
    </source>
</evidence>
<evidence type="ECO:0000256" key="2">
    <source>
        <dbReference type="ARBA" id="ARBA00004275"/>
    </source>
</evidence>
<dbReference type="Proteomes" id="UP000567246">
    <property type="component" value="Unassembled WGS sequence"/>
</dbReference>
<keyword evidence="9" id="KW-0443">Lipid metabolism</keyword>
<feature type="region of interest" description="Disordered" evidence="11">
    <location>
        <begin position="1"/>
        <end position="34"/>
    </location>
</feature>
<dbReference type="EMBL" id="JACHMW010000001">
    <property type="protein sequence ID" value="MBB5848138.1"/>
    <property type="molecule type" value="Genomic_DNA"/>
</dbReference>
<evidence type="ECO:0000256" key="5">
    <source>
        <dbReference type="ARBA" id="ARBA00022630"/>
    </source>
</evidence>
<evidence type="ECO:0000259" key="14">
    <source>
        <dbReference type="Pfam" id="PF02771"/>
    </source>
</evidence>
<dbReference type="InterPro" id="IPR013786">
    <property type="entry name" value="AcylCoA_DH/ox_N"/>
</dbReference>
<dbReference type="InterPro" id="IPR036250">
    <property type="entry name" value="AcylCo_DH-like_C"/>
</dbReference>
<evidence type="ECO:0000259" key="13">
    <source>
        <dbReference type="Pfam" id="PF02770"/>
    </source>
</evidence>
<feature type="domain" description="Acyl-CoA oxidase C-terminal" evidence="12">
    <location>
        <begin position="520"/>
        <end position="656"/>
    </location>
</feature>
<evidence type="ECO:0000256" key="9">
    <source>
        <dbReference type="ARBA" id="ARBA00023098"/>
    </source>
</evidence>
<evidence type="ECO:0000259" key="12">
    <source>
        <dbReference type="Pfam" id="PF01756"/>
    </source>
</evidence>
<gene>
    <name evidence="16" type="ORF">HDA33_000702</name>
</gene>
<comment type="caution">
    <text evidence="16">The sequence shown here is derived from an EMBL/GenBank/DDBJ whole genome shotgun (WGS) entry which is preliminary data.</text>
</comment>
<dbReference type="InterPro" id="IPR046373">
    <property type="entry name" value="Acyl-CoA_Oxase/DH_mid-dom_sf"/>
</dbReference>
<protein>
    <recommendedName>
        <fullName evidence="4">acyl-CoA oxidase</fullName>
        <ecNumber evidence="4">1.3.3.6</ecNumber>
    </recommendedName>
</protein>
<feature type="compositionally biased region" description="Basic and acidic residues" evidence="11">
    <location>
        <begin position="1"/>
        <end position="16"/>
    </location>
</feature>
<evidence type="ECO:0000256" key="4">
    <source>
        <dbReference type="ARBA" id="ARBA00012870"/>
    </source>
</evidence>
<keyword evidence="10" id="KW-0576">Peroxisome</keyword>
<comment type="cofactor">
    <cofactor evidence="1">
        <name>FAD</name>
        <dbReference type="ChEBI" id="CHEBI:57692"/>
    </cofactor>
</comment>
<evidence type="ECO:0000256" key="10">
    <source>
        <dbReference type="ARBA" id="ARBA00023140"/>
    </source>
</evidence>
<dbReference type="RefSeq" id="WP_184170960.1">
    <property type="nucleotide sequence ID" value="NZ_BAABAG010000016.1"/>
</dbReference>
<dbReference type="Pfam" id="PF02771">
    <property type="entry name" value="Acyl-CoA_dh_N"/>
    <property type="match status" value="1"/>
</dbReference>
<comment type="subcellular location">
    <subcellularLocation>
        <location evidence="2">Peroxisome</location>
    </subcellularLocation>
</comment>
<evidence type="ECO:0000313" key="17">
    <source>
        <dbReference type="Proteomes" id="UP000567246"/>
    </source>
</evidence>
<evidence type="ECO:0000256" key="8">
    <source>
        <dbReference type="ARBA" id="ARBA00023002"/>
    </source>
</evidence>
<dbReference type="SUPFAM" id="SSF56645">
    <property type="entry name" value="Acyl-CoA dehydrogenase NM domain-like"/>
    <property type="match status" value="1"/>
</dbReference>
<dbReference type="Pfam" id="PF02770">
    <property type="entry name" value="Acyl-CoA_dh_M"/>
    <property type="match status" value="1"/>
</dbReference>
<proteinExistence type="inferred from homology"/>
<dbReference type="Pfam" id="PF01756">
    <property type="entry name" value="ACOX"/>
    <property type="match status" value="1"/>
</dbReference>
<dbReference type="InterPro" id="IPR002655">
    <property type="entry name" value="Acyl-CoA_oxidase_C"/>
</dbReference>
<dbReference type="PANTHER" id="PTHR10909:SF352">
    <property type="entry name" value="ACYL-COENZYME A OXIDASE-LIKE PROTEIN"/>
    <property type="match status" value="1"/>
</dbReference>
<dbReference type="PIRSF" id="PIRSF000168">
    <property type="entry name" value="Acyl-CoA_oxidase"/>
    <property type="match status" value="1"/>
</dbReference>
<dbReference type="Gene3D" id="1.10.540.10">
    <property type="entry name" value="Acyl-CoA dehydrogenase/oxidase, N-terminal domain"/>
    <property type="match status" value="1"/>
</dbReference>
<keyword evidence="17" id="KW-1185">Reference proteome</keyword>
<feature type="region of interest" description="Disordered" evidence="11">
    <location>
        <begin position="681"/>
        <end position="707"/>
    </location>
</feature>
<dbReference type="FunFam" id="1.20.140.10:FF:000010">
    <property type="entry name" value="Acyl-coenzyme A oxidase"/>
    <property type="match status" value="1"/>
</dbReference>
<dbReference type="InterPro" id="IPR037069">
    <property type="entry name" value="AcylCoA_DH/ox_N_sf"/>
</dbReference>
<feature type="domain" description="Acyl-CoA dehydrogenase/oxidase N-terminal" evidence="14">
    <location>
        <begin position="86"/>
        <end position="154"/>
    </location>
</feature>
<dbReference type="Gene3D" id="1.20.140.10">
    <property type="entry name" value="Butyryl-CoA Dehydrogenase, subunit A, domain 3"/>
    <property type="match status" value="2"/>
</dbReference>
<dbReference type="InterPro" id="IPR012258">
    <property type="entry name" value="Acyl-CoA_oxidase"/>
</dbReference>
<evidence type="ECO:0000256" key="6">
    <source>
        <dbReference type="ARBA" id="ARBA00022827"/>
    </source>
</evidence>
<evidence type="ECO:0000313" key="16">
    <source>
        <dbReference type="EMBL" id="MBB5848138.1"/>
    </source>
</evidence>
<dbReference type="Pfam" id="PF22924">
    <property type="entry name" value="ACOX_C_alpha1"/>
    <property type="match status" value="1"/>
</dbReference>
<evidence type="ECO:0000256" key="3">
    <source>
        <dbReference type="ARBA" id="ARBA00006288"/>
    </source>
</evidence>
<dbReference type="PANTHER" id="PTHR10909">
    <property type="entry name" value="ELECTRON TRANSPORT OXIDOREDUCTASE"/>
    <property type="match status" value="1"/>
</dbReference>
<dbReference type="FunFam" id="2.40.110.10:FF:000005">
    <property type="entry name" value="Acyl-coenzyme A oxidase"/>
    <property type="match status" value="1"/>
</dbReference>
<dbReference type="GO" id="GO:0003997">
    <property type="term" value="F:acyl-CoA oxidase activity"/>
    <property type="evidence" value="ECO:0007669"/>
    <property type="project" value="UniProtKB-EC"/>
</dbReference>
<dbReference type="GO" id="GO:0005504">
    <property type="term" value="F:fatty acid binding"/>
    <property type="evidence" value="ECO:0007669"/>
    <property type="project" value="TreeGrafter"/>
</dbReference>
<name>A0A7W9JI75_9MICC</name>
<dbReference type="EC" id="1.3.3.6" evidence="4"/>
<comment type="similarity">
    <text evidence="3">Belongs to the acyl-CoA oxidase family.</text>
</comment>
<dbReference type="GO" id="GO:0071949">
    <property type="term" value="F:FAD binding"/>
    <property type="evidence" value="ECO:0007669"/>
    <property type="project" value="InterPro"/>
</dbReference>
<dbReference type="AlphaFoldDB" id="A0A7W9JI75"/>
<keyword evidence="5" id="KW-0285">Flavoprotein</keyword>
<feature type="domain" description="Acyl-CoA oxidase/dehydrogenase middle" evidence="13">
    <location>
        <begin position="162"/>
        <end position="271"/>
    </location>
</feature>
<sequence>MTVHEKLAAEAPRHATDVPSDVAEIAPEHPEPGSLDSAALQDALLGAWAEDRRTARALVRDPRLHRDPLLGMDEHRERVLGQLGVLVENGAVHRMFPKEFGGDDNHGGNIAAFADLVLGDPSLQIKAGVQWGLFAAAILHLGTEEHHRRWLPGAMDLSVPGAFAMTEIGHGSDVASIGTTATYDEAAGEFVIHTPFKGAWKDYLGNAALHGRAATVFAQLITKGVNHGVHCFYVPIRDEDGAFLPGIGGEDDGLKGGLNGIDNGRLHFDQVRVPRTNLLNRYGDVAEDGTYSSPIESPGRRFFTMLGTLVQGRVSLSLAATTASFLGLHGAIAYGEQRRQFNASDPEREEVLLDYQNHQRRLVDRLARAYADAFASNELLERFDGVFSGRADSDADRQELETLAAAIKPLATWNALDTLQETREACGGAGFMARNRIPQMRADLDVYVTFEGDNNVLLQLVGKRLLTDYSHEFGRLNVGAVSRYVVAQASDAIHRAGLHKAVQSVSDGGSERRSANWFKDPEVQRDLLTDRVRAKTADIASTLAGVRGKTQAEQAAAFNTRQHELIEVARNQGELLQWEAFTRAVEATRDESTRTVLTWLRNLFALRVLEEDLGWLVAHGRLSSQRARSLRGYVNRLAERLRPFALELVEAFGLEPEHLRMDIATQAEAERQAEAHAWFEARRAAGEEPEDEKAVRAREKATRGRRG</sequence>
<reference evidence="16 17" key="1">
    <citation type="submission" date="2020-08" db="EMBL/GenBank/DDBJ databases">
        <title>Sequencing the genomes of 1000 actinobacteria strains.</title>
        <authorList>
            <person name="Klenk H.-P."/>
        </authorList>
    </citation>
    <scope>NUCLEOTIDE SEQUENCE [LARGE SCALE GENOMIC DNA]</scope>
    <source>
        <strain evidence="16 17">DSM 17945</strain>
    </source>
</reference>
<dbReference type="SUPFAM" id="SSF47203">
    <property type="entry name" value="Acyl-CoA dehydrogenase C-terminal domain-like"/>
    <property type="match status" value="2"/>
</dbReference>
<dbReference type="InterPro" id="IPR055060">
    <property type="entry name" value="ACOX_C_alpha1"/>
</dbReference>
<feature type="domain" description="Acyl-CoA oxidase C-alpha1" evidence="15">
    <location>
        <begin position="307"/>
        <end position="466"/>
    </location>
</feature>
<evidence type="ECO:0000259" key="15">
    <source>
        <dbReference type="Pfam" id="PF22924"/>
    </source>
</evidence>
<dbReference type="InterPro" id="IPR009100">
    <property type="entry name" value="AcylCoA_DH/oxidase_NM_dom_sf"/>
</dbReference>
<accession>A0A7W9JI75</accession>
<dbReference type="InterPro" id="IPR006091">
    <property type="entry name" value="Acyl-CoA_Oxase/DH_mid-dom"/>
</dbReference>
<evidence type="ECO:0000256" key="11">
    <source>
        <dbReference type="SAM" id="MobiDB-lite"/>
    </source>
</evidence>
<dbReference type="GO" id="GO:0055088">
    <property type="term" value="P:lipid homeostasis"/>
    <property type="evidence" value="ECO:0007669"/>
    <property type="project" value="TreeGrafter"/>
</dbReference>
<evidence type="ECO:0000256" key="7">
    <source>
        <dbReference type="ARBA" id="ARBA00022832"/>
    </source>
</evidence>